<dbReference type="InterPro" id="IPR024687">
    <property type="entry name" value="MMS19_C"/>
</dbReference>
<keyword evidence="4 5" id="KW-0539">Nucleus</keyword>
<evidence type="ECO:0000256" key="5">
    <source>
        <dbReference type="RuleBase" id="RU367072"/>
    </source>
</evidence>
<name>A0A9W8JG21_9AGAR</name>
<evidence type="ECO:0000256" key="3">
    <source>
        <dbReference type="ARBA" id="ARBA00022737"/>
    </source>
</evidence>
<keyword evidence="5" id="KW-0234">DNA repair</keyword>
<dbReference type="OrthoDB" id="342900at2759"/>
<dbReference type="GO" id="GO:0006281">
    <property type="term" value="P:DNA repair"/>
    <property type="evidence" value="ECO:0007669"/>
    <property type="project" value="UniProtKB-UniRule"/>
</dbReference>
<evidence type="ECO:0000256" key="4">
    <source>
        <dbReference type="ARBA" id="ARBA00023242"/>
    </source>
</evidence>
<dbReference type="InterPro" id="IPR039920">
    <property type="entry name" value="MMS19"/>
</dbReference>
<dbReference type="InterPro" id="IPR029240">
    <property type="entry name" value="MMS19_N"/>
</dbReference>
<dbReference type="InterPro" id="IPR011989">
    <property type="entry name" value="ARM-like"/>
</dbReference>
<keyword evidence="3" id="KW-0677">Repeat</keyword>
<gene>
    <name evidence="8" type="ORF">H1R20_g3061</name>
</gene>
<feature type="non-terminal residue" evidence="8">
    <location>
        <position position="880"/>
    </location>
</feature>
<dbReference type="PANTHER" id="PTHR12891:SF0">
    <property type="entry name" value="MMS19 NUCLEOTIDE EXCISION REPAIR PROTEIN HOMOLOG"/>
    <property type="match status" value="1"/>
</dbReference>
<dbReference type="GO" id="GO:0051604">
    <property type="term" value="P:protein maturation"/>
    <property type="evidence" value="ECO:0007669"/>
    <property type="project" value="UniProtKB-UniRule"/>
</dbReference>
<protein>
    <recommendedName>
        <fullName evidence="5">MMS19 nucleotide excision repair protein</fullName>
    </recommendedName>
</protein>
<comment type="subcellular location">
    <subcellularLocation>
        <location evidence="1 5">Nucleus</location>
    </subcellularLocation>
</comment>
<keyword evidence="5" id="KW-0227">DNA damage</keyword>
<evidence type="ECO:0000313" key="9">
    <source>
        <dbReference type="Proteomes" id="UP001140091"/>
    </source>
</evidence>
<dbReference type="GO" id="GO:0097361">
    <property type="term" value="C:cytosolic [4Fe-4S] assembly targeting complex"/>
    <property type="evidence" value="ECO:0007669"/>
    <property type="project" value="UniProtKB-UniRule"/>
</dbReference>
<feature type="domain" description="MMS19 C-terminal" evidence="6">
    <location>
        <begin position="670"/>
        <end position="837"/>
    </location>
</feature>
<keyword evidence="9" id="KW-1185">Reference proteome</keyword>
<evidence type="ECO:0000256" key="2">
    <source>
        <dbReference type="ARBA" id="ARBA00009340"/>
    </source>
</evidence>
<comment type="similarity">
    <text evidence="2 5">Belongs to the MET18/MMS19 family.</text>
</comment>
<comment type="caution">
    <text evidence="8">The sequence shown here is derived from an EMBL/GenBank/DDBJ whole genome shotgun (WGS) entry which is preliminary data.</text>
</comment>
<dbReference type="Gene3D" id="1.25.10.10">
    <property type="entry name" value="Leucine-rich Repeat Variant"/>
    <property type="match status" value="2"/>
</dbReference>
<reference evidence="8" key="1">
    <citation type="submission" date="2022-06" db="EMBL/GenBank/DDBJ databases">
        <title>Genome Sequence of Candolleomyces eurysporus.</title>
        <authorList>
            <person name="Buettner E."/>
        </authorList>
    </citation>
    <scope>NUCLEOTIDE SEQUENCE</scope>
    <source>
        <strain evidence="8">VTCC 930004</strain>
    </source>
</reference>
<dbReference type="SUPFAM" id="SSF48371">
    <property type="entry name" value="ARM repeat"/>
    <property type="match status" value="1"/>
</dbReference>
<proteinExistence type="inferred from homology"/>
<accession>A0A9W8JG21</accession>
<dbReference type="AlphaFoldDB" id="A0A9W8JG21"/>
<dbReference type="Proteomes" id="UP001140091">
    <property type="component" value="Unassembled WGS sequence"/>
</dbReference>
<feature type="domain" description="MMS19 N-terminal" evidence="7">
    <location>
        <begin position="2"/>
        <end position="204"/>
    </location>
</feature>
<evidence type="ECO:0000259" key="7">
    <source>
        <dbReference type="Pfam" id="PF14500"/>
    </source>
</evidence>
<sequence>MSTLQGLQSLVKFPTFGAAETTTIIESLFRHVKTKALTQNHRFKVFTIVDTLMANHREVLKAMGVKFLDGYAKFCDGEKDPRNLVLIFAIDRVILIEFDISERVQTLYDVIFCYFPITFRPPPNNPGGITADDLRVSLRAVVSATPLFGTLAIPHYLENLVAVGRPAKKDILETIAVCLPVYGSQVARSFARKLWNSLKLEVFQPVDPITEELAVKAIQVLIKTIYSSEKEESQTDVQGLAKDACEECITILREPEKSQARPAARILCSFMTTTASVSKYTVSQAVPHLTKLFINPDEVTSRPATLVLLAQFIEAARDSMSSDLTGDVPLLPYKDDVLGALSGGLKAHNLRIASLTGLKGMVTTERLLTDQELGFIVHSVNEIIQDHPDQFDDISDGILELLSTISEVCPRQVVEQTLPILFSSLPDSAPPREAASERAQTWKTLSYLQTLCTEPELFEVLVIRLTTKLEFLCSRSSSEEADPEPTAGYAHAILKTLANTLSTKLTKNHTDVAKYLDRLVVRIFNIFVYAAFTAEGDKRPMILSDHRLLEAAALCTTSVVRSLPTARQQSYLQAVMSALTNGVVQPISEGYFKIPPEARLAIFGVNLNVPNLVQFLEGTLGWILNGAENDLQRNSAVHLVSVLVNRKAEELSGFLDGLATTYWSQEILNTEKLLDLFSDTSINWDAAKGVGLIPGHDSILTKQNHAVVKILYAQKYVAAILPQTIAGSVDGSEPTKQVAYLVALSGMIKSAPKATYMAELPSLIPLLIRGLDLPDPDIRRNVIETLLAAAEGETPEKSLVAEHASTLVNAMLKNCLVEEMPSSNVRISALRYLAVLPRIVRYDVLHPYKAQVIKDLGKTLDDPKRAVRKEAVEARFKYNG</sequence>
<dbReference type="InterPro" id="IPR016024">
    <property type="entry name" value="ARM-type_fold"/>
</dbReference>
<organism evidence="8 9">
    <name type="scientific">Candolleomyces eurysporus</name>
    <dbReference type="NCBI Taxonomy" id="2828524"/>
    <lineage>
        <taxon>Eukaryota</taxon>
        <taxon>Fungi</taxon>
        <taxon>Dikarya</taxon>
        <taxon>Basidiomycota</taxon>
        <taxon>Agaricomycotina</taxon>
        <taxon>Agaricomycetes</taxon>
        <taxon>Agaricomycetidae</taxon>
        <taxon>Agaricales</taxon>
        <taxon>Agaricineae</taxon>
        <taxon>Psathyrellaceae</taxon>
        <taxon>Candolleomyces</taxon>
    </lineage>
</organism>
<comment type="function">
    <text evidence="5">Key component of the cytosolic iron-sulfur protein assembly (CIA) complex, a multiprotein complex that mediates the incorporation of iron-sulfur cluster into apoproteins specifically involved in DNA metabolism and genomic integrity. In the CIA complex, MMS19 acts as an adapter between early-acting CIA components and a subset of cellular target iron-sulfur proteins.</text>
</comment>
<evidence type="ECO:0000256" key="1">
    <source>
        <dbReference type="ARBA" id="ARBA00004123"/>
    </source>
</evidence>
<dbReference type="Pfam" id="PF14500">
    <property type="entry name" value="MMS19_N"/>
    <property type="match status" value="1"/>
</dbReference>
<dbReference type="EMBL" id="JANBPK010000727">
    <property type="protein sequence ID" value="KAJ2934020.1"/>
    <property type="molecule type" value="Genomic_DNA"/>
</dbReference>
<dbReference type="GO" id="GO:0005634">
    <property type="term" value="C:nucleus"/>
    <property type="evidence" value="ECO:0007669"/>
    <property type="project" value="UniProtKB-SubCell"/>
</dbReference>
<dbReference type="GO" id="GO:0016226">
    <property type="term" value="P:iron-sulfur cluster assembly"/>
    <property type="evidence" value="ECO:0007669"/>
    <property type="project" value="UniProtKB-UniRule"/>
</dbReference>
<dbReference type="Pfam" id="PF12460">
    <property type="entry name" value="MMS19_C"/>
    <property type="match status" value="1"/>
</dbReference>
<dbReference type="PANTHER" id="PTHR12891">
    <property type="entry name" value="DNA REPAIR/TRANSCRIPTION PROTEIN MET18/MMS19"/>
    <property type="match status" value="1"/>
</dbReference>
<evidence type="ECO:0000259" key="6">
    <source>
        <dbReference type="Pfam" id="PF12460"/>
    </source>
</evidence>
<evidence type="ECO:0000313" key="8">
    <source>
        <dbReference type="EMBL" id="KAJ2934020.1"/>
    </source>
</evidence>